<keyword evidence="9 10" id="KW-0472">Membrane</keyword>
<keyword evidence="6" id="KW-0999">Mitochondrion inner membrane</keyword>
<proteinExistence type="inferred from homology"/>
<feature type="repeat" description="Solcar" evidence="10">
    <location>
        <begin position="169"/>
        <end position="286"/>
    </location>
</feature>
<comment type="similarity">
    <text evidence="2 11">Belongs to the mitochondrial carrier (TC 2.A.29) family.</text>
</comment>
<dbReference type="AlphaFoldDB" id="A0A8H3YD59"/>
<dbReference type="PANTHER" id="PTHR24089">
    <property type="entry name" value="SOLUTE CARRIER FAMILY 25"/>
    <property type="match status" value="1"/>
</dbReference>
<feature type="repeat" description="Solcar" evidence="10">
    <location>
        <begin position="297"/>
        <end position="388"/>
    </location>
</feature>
<evidence type="ECO:0000256" key="6">
    <source>
        <dbReference type="ARBA" id="ARBA00022792"/>
    </source>
</evidence>
<keyword evidence="3 11" id="KW-0813">Transport</keyword>
<evidence type="ECO:0000256" key="9">
    <source>
        <dbReference type="ARBA" id="ARBA00023136"/>
    </source>
</evidence>
<evidence type="ECO:0000256" key="12">
    <source>
        <dbReference type="SAM" id="Phobius"/>
    </source>
</evidence>
<dbReference type="InterPro" id="IPR002167">
    <property type="entry name" value="GDC-like"/>
</dbReference>
<keyword evidence="14" id="KW-1185">Reference proteome</keyword>
<evidence type="ECO:0000313" key="13">
    <source>
        <dbReference type="EMBL" id="GHJ83967.1"/>
    </source>
</evidence>
<name>A0A8H3YD59_9TREE</name>
<dbReference type="Proteomes" id="UP000620104">
    <property type="component" value="Unassembled WGS sequence"/>
</dbReference>
<dbReference type="Pfam" id="PF00153">
    <property type="entry name" value="Mito_carr"/>
    <property type="match status" value="4"/>
</dbReference>
<feature type="transmembrane region" description="Helical" evidence="12">
    <location>
        <begin position="174"/>
        <end position="192"/>
    </location>
</feature>
<evidence type="ECO:0000256" key="1">
    <source>
        <dbReference type="ARBA" id="ARBA00004448"/>
    </source>
</evidence>
<accession>A0A8H3YD59</accession>
<evidence type="ECO:0000256" key="2">
    <source>
        <dbReference type="ARBA" id="ARBA00006375"/>
    </source>
</evidence>
<dbReference type="GO" id="GO:0055085">
    <property type="term" value="P:transmembrane transport"/>
    <property type="evidence" value="ECO:0007669"/>
    <property type="project" value="InterPro"/>
</dbReference>
<evidence type="ECO:0000256" key="7">
    <source>
        <dbReference type="ARBA" id="ARBA00022989"/>
    </source>
</evidence>
<gene>
    <name evidence="13" type="ORF">NliqN6_0369</name>
</gene>
<dbReference type="PRINTS" id="PR00928">
    <property type="entry name" value="GRAVESDC"/>
</dbReference>
<dbReference type="InterPro" id="IPR018108">
    <property type="entry name" value="MCP_transmembrane"/>
</dbReference>
<evidence type="ECO:0000256" key="5">
    <source>
        <dbReference type="ARBA" id="ARBA00022737"/>
    </source>
</evidence>
<feature type="repeat" description="Solcar" evidence="10">
    <location>
        <begin position="70"/>
        <end position="161"/>
    </location>
</feature>
<evidence type="ECO:0008006" key="15">
    <source>
        <dbReference type="Google" id="ProtNLM"/>
    </source>
</evidence>
<dbReference type="PRINTS" id="PR00926">
    <property type="entry name" value="MITOCARRIER"/>
</dbReference>
<evidence type="ECO:0000256" key="4">
    <source>
        <dbReference type="ARBA" id="ARBA00022692"/>
    </source>
</evidence>
<evidence type="ECO:0000256" key="3">
    <source>
        <dbReference type="ARBA" id="ARBA00022448"/>
    </source>
</evidence>
<evidence type="ECO:0000313" key="14">
    <source>
        <dbReference type="Proteomes" id="UP000620104"/>
    </source>
</evidence>
<keyword evidence="7 12" id="KW-1133">Transmembrane helix</keyword>
<dbReference type="PROSITE" id="PS50920">
    <property type="entry name" value="SOLCAR"/>
    <property type="match status" value="3"/>
</dbReference>
<reference evidence="13" key="1">
    <citation type="submission" date="2020-07" db="EMBL/GenBank/DDBJ databases">
        <title>Draft Genome Sequence of a Deep-Sea Yeast, Naganishia (Cryptococcus) liquefaciens strain N6.</title>
        <authorList>
            <person name="Han Y.W."/>
            <person name="Kajitani R."/>
            <person name="Morimoto H."/>
            <person name="Parhat M."/>
            <person name="Tsubouchi H."/>
            <person name="Bakenova O."/>
            <person name="Ogata M."/>
            <person name="Argunhan B."/>
            <person name="Aoki R."/>
            <person name="Kajiwara S."/>
            <person name="Itoh T."/>
            <person name="Iwasaki H."/>
        </authorList>
    </citation>
    <scope>NUCLEOTIDE SEQUENCE</scope>
    <source>
        <strain evidence="13">N6</strain>
    </source>
</reference>
<keyword evidence="5" id="KW-0677">Repeat</keyword>
<dbReference type="OrthoDB" id="270584at2759"/>
<dbReference type="EMBL" id="BLZA01000005">
    <property type="protein sequence ID" value="GHJ83967.1"/>
    <property type="molecule type" value="Genomic_DNA"/>
</dbReference>
<feature type="transmembrane region" description="Helical" evidence="12">
    <location>
        <begin position="262"/>
        <end position="283"/>
    </location>
</feature>
<evidence type="ECO:0000256" key="11">
    <source>
        <dbReference type="RuleBase" id="RU000488"/>
    </source>
</evidence>
<sequence length="391" mass="43425">METERAFLQEQGLIPKDTPVEFGTRHFSAAAKGKQKDFGDVESYIGNKQKEPGFWEKSKQRAKSDRSSWDYVLRSGLAGGIAGCVAKTAIAPLDRVKILFQTSNADFKKFAGTPMGLLQATKVIWQQQGPIGLFQGHSATLLRIFPYAAIKFMAYERLEGLIMPNKKDRTPGRLFLAGSLSGVASVFFTYPLELIRVRLAYQTKTTERTSLREVIKLIYQEGHQPPIRTANFSQSALTVPREQLLSSRIPVVKTLAPFYRGFSVTLVGMIPYAGVSFLTYGTLKRHISDFIPMMADHKTISDLTCGAVAGAVSQTASYPFEVIRRRMQVGGVKGGTGSLSWKDAVLRIWSEGKGRAGRGFYTGITIGWLKVVPMTSLSFATWQWSKRLMEI</sequence>
<dbReference type="InterPro" id="IPR023395">
    <property type="entry name" value="MCP_dom_sf"/>
</dbReference>
<dbReference type="SUPFAM" id="SSF103506">
    <property type="entry name" value="Mitochondrial carrier"/>
    <property type="match status" value="1"/>
</dbReference>
<dbReference type="GO" id="GO:0005743">
    <property type="term" value="C:mitochondrial inner membrane"/>
    <property type="evidence" value="ECO:0007669"/>
    <property type="project" value="UniProtKB-SubCell"/>
</dbReference>
<evidence type="ECO:0000256" key="10">
    <source>
        <dbReference type="PROSITE-ProRule" id="PRU00282"/>
    </source>
</evidence>
<keyword evidence="8" id="KW-0496">Mitochondrion</keyword>
<comment type="subcellular location">
    <subcellularLocation>
        <location evidence="1">Mitochondrion inner membrane</location>
        <topology evidence="1">Multi-pass membrane protein</topology>
    </subcellularLocation>
</comment>
<dbReference type="Gene3D" id="1.50.40.10">
    <property type="entry name" value="Mitochondrial carrier domain"/>
    <property type="match status" value="1"/>
</dbReference>
<protein>
    <recommendedName>
        <fullName evidence="15">Mitochondrial carrier</fullName>
    </recommendedName>
</protein>
<comment type="caution">
    <text evidence="13">The sequence shown here is derived from an EMBL/GenBank/DDBJ whole genome shotgun (WGS) entry which is preliminary data.</text>
</comment>
<organism evidence="13 14">
    <name type="scientific">Naganishia liquefaciens</name>
    <dbReference type="NCBI Taxonomy" id="104408"/>
    <lineage>
        <taxon>Eukaryota</taxon>
        <taxon>Fungi</taxon>
        <taxon>Dikarya</taxon>
        <taxon>Basidiomycota</taxon>
        <taxon>Agaricomycotina</taxon>
        <taxon>Tremellomycetes</taxon>
        <taxon>Filobasidiales</taxon>
        <taxon>Filobasidiaceae</taxon>
        <taxon>Naganishia</taxon>
    </lineage>
</organism>
<keyword evidence="4 10" id="KW-0812">Transmembrane</keyword>
<evidence type="ECO:0000256" key="8">
    <source>
        <dbReference type="ARBA" id="ARBA00023128"/>
    </source>
</evidence>
<dbReference type="InterPro" id="IPR002067">
    <property type="entry name" value="MCP"/>
</dbReference>